<evidence type="ECO:0000313" key="2">
    <source>
        <dbReference type="EMBL" id="KAI5411928.1"/>
    </source>
</evidence>
<gene>
    <name evidence="2" type="ORF">KIW84_056847</name>
</gene>
<dbReference type="Gramene" id="Psat05G0684700-T1">
    <property type="protein sequence ID" value="KAI5411928.1"/>
    <property type="gene ID" value="KIW84_056847"/>
</dbReference>
<keyword evidence="3" id="KW-1185">Reference proteome</keyword>
<dbReference type="Proteomes" id="UP001058974">
    <property type="component" value="Chromosome 5"/>
</dbReference>
<dbReference type="EMBL" id="JAMSHJ010000005">
    <property type="protein sequence ID" value="KAI5411928.1"/>
    <property type="molecule type" value="Genomic_DNA"/>
</dbReference>
<feature type="region of interest" description="Disordered" evidence="1">
    <location>
        <begin position="54"/>
        <end position="76"/>
    </location>
</feature>
<feature type="compositionally biased region" description="Polar residues" evidence="1">
    <location>
        <begin position="65"/>
        <end position="76"/>
    </location>
</feature>
<dbReference type="AlphaFoldDB" id="A0A9D4WZE6"/>
<organism evidence="2 3">
    <name type="scientific">Pisum sativum</name>
    <name type="common">Garden pea</name>
    <name type="synonym">Lathyrus oleraceus</name>
    <dbReference type="NCBI Taxonomy" id="3888"/>
    <lineage>
        <taxon>Eukaryota</taxon>
        <taxon>Viridiplantae</taxon>
        <taxon>Streptophyta</taxon>
        <taxon>Embryophyta</taxon>
        <taxon>Tracheophyta</taxon>
        <taxon>Spermatophyta</taxon>
        <taxon>Magnoliopsida</taxon>
        <taxon>eudicotyledons</taxon>
        <taxon>Gunneridae</taxon>
        <taxon>Pentapetalae</taxon>
        <taxon>rosids</taxon>
        <taxon>fabids</taxon>
        <taxon>Fabales</taxon>
        <taxon>Fabaceae</taxon>
        <taxon>Papilionoideae</taxon>
        <taxon>50 kb inversion clade</taxon>
        <taxon>NPAAA clade</taxon>
        <taxon>Hologalegina</taxon>
        <taxon>IRL clade</taxon>
        <taxon>Fabeae</taxon>
        <taxon>Lathyrus</taxon>
    </lineage>
</organism>
<name>A0A9D4WZE6_PEA</name>
<protein>
    <submittedName>
        <fullName evidence="2">Uncharacterized protein</fullName>
    </submittedName>
</protein>
<accession>A0A9D4WZE6</accession>
<feature type="compositionally biased region" description="Polar residues" evidence="1">
    <location>
        <begin position="123"/>
        <end position="135"/>
    </location>
</feature>
<comment type="caution">
    <text evidence="2">The sequence shown here is derived from an EMBL/GenBank/DDBJ whole genome shotgun (WGS) entry which is preliminary data.</text>
</comment>
<sequence length="135" mass="14774">MTYAHSSLVIHSSFDSCDSSVKSSLALSWTCVHQNQASQSHDLILHLHWPVEGKDARHDKRQHPTGPNQPLSAANSSALLRNHGAAPALHSGQALNSMDNFQPTMLKQPAGSDVQFNIPGRNFQPQPHESPNRTI</sequence>
<reference evidence="2 3" key="1">
    <citation type="journal article" date="2022" name="Nat. Genet.">
        <title>Improved pea reference genome and pan-genome highlight genomic features and evolutionary characteristics.</title>
        <authorList>
            <person name="Yang T."/>
            <person name="Liu R."/>
            <person name="Luo Y."/>
            <person name="Hu S."/>
            <person name="Wang D."/>
            <person name="Wang C."/>
            <person name="Pandey M.K."/>
            <person name="Ge S."/>
            <person name="Xu Q."/>
            <person name="Li N."/>
            <person name="Li G."/>
            <person name="Huang Y."/>
            <person name="Saxena R.K."/>
            <person name="Ji Y."/>
            <person name="Li M."/>
            <person name="Yan X."/>
            <person name="He Y."/>
            <person name="Liu Y."/>
            <person name="Wang X."/>
            <person name="Xiang C."/>
            <person name="Varshney R.K."/>
            <person name="Ding H."/>
            <person name="Gao S."/>
            <person name="Zong X."/>
        </authorList>
    </citation>
    <scope>NUCLEOTIDE SEQUENCE [LARGE SCALE GENOMIC DNA]</scope>
    <source>
        <strain evidence="2 3">cv. Zhongwan 6</strain>
    </source>
</reference>
<feature type="region of interest" description="Disordered" evidence="1">
    <location>
        <begin position="101"/>
        <end position="135"/>
    </location>
</feature>
<proteinExistence type="predicted"/>
<evidence type="ECO:0000313" key="3">
    <source>
        <dbReference type="Proteomes" id="UP001058974"/>
    </source>
</evidence>
<evidence type="ECO:0000256" key="1">
    <source>
        <dbReference type="SAM" id="MobiDB-lite"/>
    </source>
</evidence>